<keyword evidence="1" id="KW-0175">Coiled coil</keyword>
<comment type="caution">
    <text evidence="2">The sequence shown here is derived from an EMBL/GenBank/DDBJ whole genome shotgun (WGS) entry which is preliminary data.</text>
</comment>
<dbReference type="PANTHER" id="PTHR21856:SF7">
    <property type="entry name" value="FIBROUS SHEATH-INTERACTING PROTEIN 2"/>
    <property type="match status" value="1"/>
</dbReference>
<feature type="coiled-coil region" evidence="1">
    <location>
        <begin position="230"/>
        <end position="272"/>
    </location>
</feature>
<feature type="non-terminal residue" evidence="2">
    <location>
        <position position="312"/>
    </location>
</feature>
<evidence type="ECO:0000313" key="3">
    <source>
        <dbReference type="Proteomes" id="UP000308365"/>
    </source>
</evidence>
<protein>
    <recommendedName>
        <fullName evidence="4">Fibrous sheath-interacting protein 2 C-terminal domain-containing protein</fullName>
    </recommendedName>
</protein>
<proteinExistence type="predicted"/>
<name>A0A4V5P7B3_MONMO</name>
<dbReference type="AlphaFoldDB" id="A0A4V5P7B3"/>
<dbReference type="PANTHER" id="PTHR21856">
    <property type="entry name" value="FIBROUS SHEATH-INTERACTING PROTEIN 2"/>
    <property type="match status" value="1"/>
</dbReference>
<dbReference type="EMBL" id="RWIC01001677">
    <property type="protein sequence ID" value="TKC34910.1"/>
    <property type="molecule type" value="Genomic_DNA"/>
</dbReference>
<evidence type="ECO:0000256" key="1">
    <source>
        <dbReference type="SAM" id="Coils"/>
    </source>
</evidence>
<gene>
    <name evidence="2" type="ORF">EI555_016349</name>
</gene>
<dbReference type="GO" id="GO:0005739">
    <property type="term" value="C:mitochondrion"/>
    <property type="evidence" value="ECO:0007669"/>
    <property type="project" value="TreeGrafter"/>
</dbReference>
<organism evidence="2 3">
    <name type="scientific">Monodon monoceros</name>
    <name type="common">Narwhal</name>
    <name type="synonym">Ceratodon monodon</name>
    <dbReference type="NCBI Taxonomy" id="40151"/>
    <lineage>
        <taxon>Eukaryota</taxon>
        <taxon>Metazoa</taxon>
        <taxon>Chordata</taxon>
        <taxon>Craniata</taxon>
        <taxon>Vertebrata</taxon>
        <taxon>Euteleostomi</taxon>
        <taxon>Mammalia</taxon>
        <taxon>Eutheria</taxon>
        <taxon>Laurasiatheria</taxon>
        <taxon>Artiodactyla</taxon>
        <taxon>Whippomorpha</taxon>
        <taxon>Cetacea</taxon>
        <taxon>Odontoceti</taxon>
        <taxon>Monodontidae</taxon>
        <taxon>Monodon</taxon>
    </lineage>
</organism>
<dbReference type="InterPro" id="IPR038891">
    <property type="entry name" value="FSIP2"/>
</dbReference>
<dbReference type="Proteomes" id="UP000308365">
    <property type="component" value="Unassembled WGS sequence"/>
</dbReference>
<evidence type="ECO:0008006" key="4">
    <source>
        <dbReference type="Google" id="ProtNLM"/>
    </source>
</evidence>
<evidence type="ECO:0000313" key="2">
    <source>
        <dbReference type="EMBL" id="TKC34910.1"/>
    </source>
</evidence>
<accession>A0A4V5P7B3</accession>
<sequence length="312" mass="36395">MELYLSACSKAANVAATKTAASGLAADSQQCGNVSVSEDRSSLSSTRPQAWWARWWGGAADGHVRSVWTVTVQLLAPSCGTAGGRAWAALAATGRGALFQPSYGFNLTDPYCRLLENQYKSLHDPHLRAYHKRKDILRRLKKGGYITSNNKIVCTLRELNKYRQYLTSLKLDFERNYIREQKMLAKQVSKLQEENQIPGRSDVAQFQNWLLQEGTPSIKDQERLIRHRYLDMISRELEHLERTAEEQRLIRMDREERQQREHTRRKHGLRRKIEEEWKTKEMLLLTRIGEDVKREARIEEQRRKNREESDRK</sequence>
<reference evidence="3" key="1">
    <citation type="journal article" date="2019" name="IScience">
        <title>Narwhal Genome Reveals Long-Term Low Genetic Diversity despite Current Large Abundance Size.</title>
        <authorList>
            <person name="Westbury M.V."/>
            <person name="Petersen B."/>
            <person name="Garde E."/>
            <person name="Heide-Jorgensen M.P."/>
            <person name="Lorenzen E.D."/>
        </authorList>
    </citation>
    <scope>NUCLEOTIDE SEQUENCE [LARGE SCALE GENOMIC DNA]</scope>
</reference>